<feature type="transmembrane region" description="Helical" evidence="5">
    <location>
        <begin position="54"/>
        <end position="74"/>
    </location>
</feature>
<dbReference type="AlphaFoldDB" id="A0AA39FSV7"/>
<keyword evidence="8" id="KW-1185">Reference proteome</keyword>
<evidence type="ECO:0000256" key="1">
    <source>
        <dbReference type="ARBA" id="ARBA00004141"/>
    </source>
</evidence>
<dbReference type="CDD" id="cd15039">
    <property type="entry name" value="7tmB3_Methuselah-like"/>
    <property type="match status" value="1"/>
</dbReference>
<dbReference type="GO" id="GO:0005886">
    <property type="term" value="C:plasma membrane"/>
    <property type="evidence" value="ECO:0007669"/>
    <property type="project" value="TreeGrafter"/>
</dbReference>
<feature type="transmembrane region" description="Helical" evidence="5">
    <location>
        <begin position="214"/>
        <end position="236"/>
    </location>
</feature>
<keyword evidence="4 5" id="KW-0472">Membrane</keyword>
<feature type="transmembrane region" description="Helical" evidence="5">
    <location>
        <begin position="86"/>
        <end position="105"/>
    </location>
</feature>
<comment type="caution">
    <text evidence="7">The sequence shown here is derived from an EMBL/GenBank/DDBJ whole genome shotgun (WGS) entry which is preliminary data.</text>
</comment>
<evidence type="ECO:0000259" key="6">
    <source>
        <dbReference type="PROSITE" id="PS50261"/>
    </source>
</evidence>
<evidence type="ECO:0000313" key="8">
    <source>
        <dbReference type="Proteomes" id="UP001168972"/>
    </source>
</evidence>
<keyword evidence="3 5" id="KW-1133">Transmembrane helix</keyword>
<dbReference type="PANTHER" id="PTHR47154">
    <property type="entry name" value="G-PROTEIN COUPLED RECEPTOR MTH-RELATED"/>
    <property type="match status" value="1"/>
</dbReference>
<dbReference type="Proteomes" id="UP001168972">
    <property type="component" value="Unassembled WGS sequence"/>
</dbReference>
<accession>A0AA39FSV7</accession>
<dbReference type="GO" id="GO:0007166">
    <property type="term" value="P:cell surface receptor signaling pathway"/>
    <property type="evidence" value="ECO:0007669"/>
    <property type="project" value="InterPro"/>
</dbReference>
<comment type="subcellular location">
    <subcellularLocation>
        <location evidence="1">Membrane</location>
        <topology evidence="1">Multi-pass membrane protein</topology>
    </subcellularLocation>
</comment>
<dbReference type="InterPro" id="IPR051384">
    <property type="entry name" value="Mth_GPCR"/>
</dbReference>
<organism evidence="7 8">
    <name type="scientific">Microctonus hyperodae</name>
    <name type="common">Parasitoid wasp</name>
    <dbReference type="NCBI Taxonomy" id="165561"/>
    <lineage>
        <taxon>Eukaryota</taxon>
        <taxon>Metazoa</taxon>
        <taxon>Ecdysozoa</taxon>
        <taxon>Arthropoda</taxon>
        <taxon>Hexapoda</taxon>
        <taxon>Insecta</taxon>
        <taxon>Pterygota</taxon>
        <taxon>Neoptera</taxon>
        <taxon>Endopterygota</taxon>
        <taxon>Hymenoptera</taxon>
        <taxon>Apocrita</taxon>
        <taxon>Ichneumonoidea</taxon>
        <taxon>Braconidae</taxon>
        <taxon>Euphorinae</taxon>
        <taxon>Microctonus</taxon>
    </lineage>
</organism>
<keyword evidence="2 5" id="KW-0812">Transmembrane</keyword>
<dbReference type="EMBL" id="JAQQBR010000006">
    <property type="protein sequence ID" value="KAK0174886.1"/>
    <property type="molecule type" value="Genomic_DNA"/>
</dbReference>
<dbReference type="InterPro" id="IPR000832">
    <property type="entry name" value="GPCR_2_secretin-like"/>
</dbReference>
<feature type="transmembrane region" description="Helical" evidence="5">
    <location>
        <begin position="117"/>
        <end position="142"/>
    </location>
</feature>
<dbReference type="PROSITE" id="PS50261">
    <property type="entry name" value="G_PROTEIN_RECEP_F2_4"/>
    <property type="match status" value="1"/>
</dbReference>
<dbReference type="InterPro" id="IPR017981">
    <property type="entry name" value="GPCR_2-like_7TM"/>
</dbReference>
<proteinExistence type="predicted"/>
<evidence type="ECO:0000256" key="3">
    <source>
        <dbReference type="ARBA" id="ARBA00022989"/>
    </source>
</evidence>
<feature type="transmembrane region" description="Helical" evidence="5">
    <location>
        <begin position="293"/>
        <end position="315"/>
    </location>
</feature>
<reference evidence="7" key="2">
    <citation type="submission" date="2023-03" db="EMBL/GenBank/DDBJ databases">
        <authorList>
            <person name="Inwood S.N."/>
            <person name="Skelly J.G."/>
            <person name="Guhlin J."/>
            <person name="Harrop T.W.R."/>
            <person name="Goldson S.G."/>
            <person name="Dearden P.K."/>
        </authorList>
    </citation>
    <scope>NUCLEOTIDE SEQUENCE</scope>
    <source>
        <strain evidence="7">Lincoln</strain>
        <tissue evidence="7">Whole body</tissue>
    </source>
</reference>
<dbReference type="Pfam" id="PF00002">
    <property type="entry name" value="7tm_2"/>
    <property type="match status" value="1"/>
</dbReference>
<dbReference type="SUPFAM" id="SSF81321">
    <property type="entry name" value="Family A G protein-coupled receptor-like"/>
    <property type="match status" value="1"/>
</dbReference>
<evidence type="ECO:0000256" key="2">
    <source>
        <dbReference type="ARBA" id="ARBA00022692"/>
    </source>
</evidence>
<dbReference type="GO" id="GO:0008528">
    <property type="term" value="F:G protein-coupled peptide receptor activity"/>
    <property type="evidence" value="ECO:0007669"/>
    <property type="project" value="TreeGrafter"/>
</dbReference>
<evidence type="ECO:0000313" key="7">
    <source>
        <dbReference type="EMBL" id="KAK0174886.1"/>
    </source>
</evidence>
<gene>
    <name evidence="7" type="ORF">PV327_010601</name>
</gene>
<evidence type="ECO:0000256" key="4">
    <source>
        <dbReference type="ARBA" id="ARBA00023136"/>
    </source>
</evidence>
<dbReference type="PANTHER" id="PTHR47154:SF2">
    <property type="entry name" value="G-PROTEIN COUPLED RECEPTOR MTH-RELATED"/>
    <property type="match status" value="1"/>
</dbReference>
<feature type="domain" description="G-protein coupled receptors family 2 profile 2" evidence="6">
    <location>
        <begin position="50"/>
        <end position="317"/>
    </location>
</feature>
<protein>
    <recommendedName>
        <fullName evidence="6">G-protein coupled receptors family 2 profile 2 domain-containing protein</fullName>
    </recommendedName>
</protein>
<evidence type="ECO:0000256" key="5">
    <source>
        <dbReference type="SAM" id="Phobius"/>
    </source>
</evidence>
<feature type="transmembrane region" description="Helical" evidence="5">
    <location>
        <begin position="163"/>
        <end position="187"/>
    </location>
</feature>
<dbReference type="Gene3D" id="1.20.1070.10">
    <property type="entry name" value="Rhodopsin 7-helix transmembrane proteins"/>
    <property type="match status" value="1"/>
</dbReference>
<sequence>MIIKVNGILITINNYCLSIIDRNSYSVVLCLNSTIKANDIIHINVTDVKINPSLPVGMIISIPFMFLTFVIYSIIPALKNIHGLTLRGYISTLCIGYALLAMMQITSSDYFTDSVCITIAFIIHFSFLSSFFWLNVMCFDIWWTFGGFRGLQGTAKQTERKKFIIYSIYAWGCASFFTGICLIMDFVPQIPRHFIRPQFGVQSCWFMTDEAKAIYFYAPMGVTIICNIILFISTALKIIQHKKDTAHHLKGIDSRRHDDNKQWFNLYLKLFIVMGINWSMEIISWLCKDAPDYIWYVTDLANTLQGVIIFIIFVWKDKIKRLLLKRLGINVTTTTQSRNSTKSGGYNSSNSTSKILIPLREQNSLNLNNEQNRVATVMDDDECV</sequence>
<feature type="transmembrane region" description="Helical" evidence="5">
    <location>
        <begin position="266"/>
        <end position="287"/>
    </location>
</feature>
<name>A0AA39FSV7_MICHY</name>
<reference evidence="7" key="1">
    <citation type="journal article" date="2023" name="bioRxiv">
        <title>Scaffold-level genome assemblies of two parasitoid biocontrol wasps reveal the parthenogenesis mechanism and an associated novel virus.</title>
        <authorList>
            <person name="Inwood S."/>
            <person name="Skelly J."/>
            <person name="Guhlin J."/>
            <person name="Harrop T."/>
            <person name="Goldson S."/>
            <person name="Dearden P."/>
        </authorList>
    </citation>
    <scope>NUCLEOTIDE SEQUENCE</scope>
    <source>
        <strain evidence="7">Lincoln</strain>
        <tissue evidence="7">Whole body</tissue>
    </source>
</reference>